<feature type="transmembrane region" description="Helical" evidence="8">
    <location>
        <begin position="122"/>
        <end position="145"/>
    </location>
</feature>
<geneLocation type="plasmid" evidence="9 10">
    <name>p1</name>
</geneLocation>
<dbReference type="InterPro" id="IPR027417">
    <property type="entry name" value="P-loop_NTPase"/>
</dbReference>
<evidence type="ECO:0000256" key="5">
    <source>
        <dbReference type="ARBA" id="ARBA00022989"/>
    </source>
</evidence>
<feature type="transmembrane region" description="Helical" evidence="8">
    <location>
        <begin position="39"/>
        <end position="60"/>
    </location>
</feature>
<feature type="transmembrane region" description="Helical" evidence="8">
    <location>
        <begin position="176"/>
        <end position="196"/>
    </location>
</feature>
<keyword evidence="3" id="KW-1003">Cell membrane</keyword>
<dbReference type="EMBL" id="CP107028">
    <property type="protein sequence ID" value="UYG98193.1"/>
    <property type="molecule type" value="Genomic_DNA"/>
</dbReference>
<keyword evidence="6 8" id="KW-0472">Membrane</keyword>
<dbReference type="InterPro" id="IPR051539">
    <property type="entry name" value="T4SS-coupling_protein"/>
</dbReference>
<feature type="transmembrane region" description="Helical" evidence="8">
    <location>
        <begin position="93"/>
        <end position="110"/>
    </location>
</feature>
<proteinExistence type="inferred from homology"/>
<dbReference type="GO" id="GO:0005886">
    <property type="term" value="C:plasma membrane"/>
    <property type="evidence" value="ECO:0007669"/>
    <property type="project" value="UniProtKB-SubCell"/>
</dbReference>
<accession>A0AA46PH47</accession>
<evidence type="ECO:0000256" key="2">
    <source>
        <dbReference type="ARBA" id="ARBA00008806"/>
    </source>
</evidence>
<evidence type="ECO:0000256" key="7">
    <source>
        <dbReference type="SAM" id="MobiDB-lite"/>
    </source>
</evidence>
<evidence type="ECO:0000256" key="1">
    <source>
        <dbReference type="ARBA" id="ARBA00004651"/>
    </source>
</evidence>
<feature type="region of interest" description="Disordered" evidence="7">
    <location>
        <begin position="845"/>
        <end position="867"/>
    </location>
</feature>
<dbReference type="Proteomes" id="UP001163104">
    <property type="component" value="Plasmid p1"/>
</dbReference>
<evidence type="ECO:0000313" key="9">
    <source>
        <dbReference type="EMBL" id="UYG98193.1"/>
    </source>
</evidence>
<dbReference type="RefSeq" id="WP_263600258.1">
    <property type="nucleotide sequence ID" value="NZ_CP107028.1"/>
</dbReference>
<dbReference type="PANTHER" id="PTHR37937:SF1">
    <property type="entry name" value="CONJUGATIVE TRANSFER: DNA TRANSPORT"/>
    <property type="match status" value="1"/>
</dbReference>
<organism evidence="9 10">
    <name type="scientific">Cytobacillus firmus</name>
    <name type="common">Bacillus firmus</name>
    <dbReference type="NCBI Taxonomy" id="1399"/>
    <lineage>
        <taxon>Bacteria</taxon>
        <taxon>Bacillati</taxon>
        <taxon>Bacillota</taxon>
        <taxon>Bacilli</taxon>
        <taxon>Bacillales</taxon>
        <taxon>Bacillaceae</taxon>
        <taxon>Cytobacillus</taxon>
    </lineage>
</organism>
<keyword evidence="4 8" id="KW-0812">Transmembrane</keyword>
<comment type="similarity">
    <text evidence="2">Belongs to the VirD4/TraG family.</text>
</comment>
<dbReference type="CDD" id="cd01127">
    <property type="entry name" value="TrwB_TraG_TraD_VirD4"/>
    <property type="match status" value="1"/>
</dbReference>
<comment type="subcellular location">
    <subcellularLocation>
        <location evidence="1">Cell membrane</location>
        <topology evidence="1">Multi-pass membrane protein</topology>
    </subcellularLocation>
</comment>
<dbReference type="PANTHER" id="PTHR37937">
    <property type="entry name" value="CONJUGATIVE TRANSFER: DNA TRANSPORT"/>
    <property type="match status" value="1"/>
</dbReference>
<evidence type="ECO:0000256" key="3">
    <source>
        <dbReference type="ARBA" id="ARBA00022475"/>
    </source>
</evidence>
<dbReference type="Gene3D" id="3.40.50.300">
    <property type="entry name" value="P-loop containing nucleotide triphosphate hydrolases"/>
    <property type="match status" value="1"/>
</dbReference>
<dbReference type="AlphaFoldDB" id="A0AA46PH47"/>
<keyword evidence="5 8" id="KW-1133">Transmembrane helix</keyword>
<evidence type="ECO:0000313" key="10">
    <source>
        <dbReference type="Proteomes" id="UP001163104"/>
    </source>
</evidence>
<reference evidence="9" key="1">
    <citation type="submission" date="2022-10" db="EMBL/GenBank/DDBJ databases">
        <title>Mechanism of multi-heavy metal repair in Cytobacillus Firmus M7.</title>
        <authorList>
            <person name="Li X."/>
            <person name="Yu C."/>
        </authorList>
    </citation>
    <scope>NUCLEOTIDE SEQUENCE</scope>
    <source>
        <strain evidence="9">M7</strain>
        <plasmid evidence="9">p1</plasmid>
    </source>
</reference>
<sequence>MSISVLSKGYKEIVLTDQHFISKPLNLRGRKCCFMRDKLLLKLPGIAVSILGILSLYLTIRATINYFFLMSAQFKGVVPSFILFGDSTEPGRIGFWLSAICLIVGWLISTKFKAFQTKRWRIAWFGNMALGMFFHFLWLISAPVYNTLIPYLGNRINQMDVQSIWLEIAVGDTQTLLLTVMFVPTTITCVSMLWLFGQYSQYSKELNQAFWEFEYKNVHLQKFFKMSKKELWPDVVLGPDSDTKEMVVQPGKDRTLNNVIIGSIGTGKTAALVLPIINQDLHWMSRYINEYPSLYQREDFHTEDVKGMYLNGVSIIEPSNDLCQKAFQLVKAHGIPEESVFYIDPTNPNTPSINPMEGPVDKVAEAFAMVIEGLAEGGQANFFFQQSERNHLKHYIYLLKLHEPEQEVTFDMLLKMYDNPNLVRVMHEKLKKTFPENVDLMEDRDERNHWAIVKQIDEWFDTNLLPKTERAGQGNVPKLVQEGEFRGQQEYYDAKAEYVQGLRNILNDIGASPLIRRVLFGKSDFSFDRHLESGGVLLVNSAKGELGGLSNVLGKLVLLSLQNAVFRRKPNISNFHHILVDEFPDYIYQPFKEFPAQSRKYKVIVTVVAQTVAQLADKYGETYMHTLLGTLRHKMVYGDIPDFDAQLFSKIFGEVERFEEGVNEQAVSPLQEKPMLRVGNSYQKKKEAILSPSDIIFQNPFQCAVKIVANNKPVPVMQIDANFVPKEEFNEAVIQVNEEAAKTWLESRKGIVLLTENQTLEEFEVLDEEEVIKELEKSDIEQAEPLLLNPGNDHPITLPIFNKKDSDPEAEIPAGVSSDKLEAVPEDLKKNTDAIEPIVPLSPANLEDIKTEPPSNSVILSSDDGEPTVNVLSKEMPQGLPKERINITHESDSNISNKEVQRPVLSQLGEKQEQLQNELLKELSEIPAKSEVAVASETDKEAKNNSKKAEILFSVFEE</sequence>
<dbReference type="SUPFAM" id="SSF52540">
    <property type="entry name" value="P-loop containing nucleoside triphosphate hydrolases"/>
    <property type="match status" value="1"/>
</dbReference>
<gene>
    <name evidence="9" type="ORF">OD459_25320</name>
</gene>
<keyword evidence="9" id="KW-0614">Plasmid</keyword>
<protein>
    <submittedName>
        <fullName evidence="9">Type IV secretory system conjugative DNA transfer family protein</fullName>
    </submittedName>
</protein>
<dbReference type="Pfam" id="PF02534">
    <property type="entry name" value="T4SS-DNA_transf"/>
    <property type="match status" value="1"/>
</dbReference>
<dbReference type="InterPro" id="IPR003688">
    <property type="entry name" value="TraG/VirD4"/>
</dbReference>
<evidence type="ECO:0000256" key="6">
    <source>
        <dbReference type="ARBA" id="ARBA00023136"/>
    </source>
</evidence>
<evidence type="ECO:0000256" key="8">
    <source>
        <dbReference type="SAM" id="Phobius"/>
    </source>
</evidence>
<evidence type="ECO:0000256" key="4">
    <source>
        <dbReference type="ARBA" id="ARBA00022692"/>
    </source>
</evidence>
<name>A0AA46PH47_CYTFI</name>